<name>A0A5S5CCJ4_9FLAO</name>
<dbReference type="Proteomes" id="UP000324376">
    <property type="component" value="Unassembled WGS sequence"/>
</dbReference>
<proteinExistence type="inferred from homology"/>
<reference evidence="3 4" key="1">
    <citation type="submission" date="2019-07" db="EMBL/GenBank/DDBJ databases">
        <title>Genomic Encyclopedia of Archaeal and Bacterial Type Strains, Phase II (KMG-II): from individual species to whole genera.</title>
        <authorList>
            <person name="Goeker M."/>
        </authorList>
    </citation>
    <scope>NUCLEOTIDE SEQUENCE [LARGE SCALE GENOMIC DNA]</scope>
    <source>
        <strain evidence="3 4">DSM 17527</strain>
    </source>
</reference>
<dbReference type="RefSeq" id="WP_148781816.1">
    <property type="nucleotide sequence ID" value="NZ_VNHU01000002.1"/>
</dbReference>
<gene>
    <name evidence="3" type="ORF">BD809_102440</name>
</gene>
<protein>
    <submittedName>
        <fullName evidence="3">Acyl-CoA thioester hydrolase</fullName>
    </submittedName>
</protein>
<accession>A0A5S5CCJ4</accession>
<comment type="caution">
    <text evidence="3">The sequence shown here is derived from an EMBL/GenBank/DDBJ whole genome shotgun (WGS) entry which is preliminary data.</text>
</comment>
<dbReference type="OrthoDB" id="760345at2"/>
<dbReference type="Pfam" id="PF13279">
    <property type="entry name" value="4HBT_2"/>
    <property type="match status" value="1"/>
</dbReference>
<dbReference type="Gene3D" id="3.10.129.10">
    <property type="entry name" value="Hotdog Thioesterase"/>
    <property type="match status" value="1"/>
</dbReference>
<dbReference type="SUPFAM" id="SSF54637">
    <property type="entry name" value="Thioesterase/thiol ester dehydrase-isomerase"/>
    <property type="match status" value="1"/>
</dbReference>
<dbReference type="InterPro" id="IPR050563">
    <property type="entry name" value="4-hydroxybenzoyl-CoA_TE"/>
</dbReference>
<comment type="similarity">
    <text evidence="1">Belongs to the 4-hydroxybenzoyl-CoA thioesterase family.</text>
</comment>
<dbReference type="GO" id="GO:0047617">
    <property type="term" value="F:fatty acyl-CoA hydrolase activity"/>
    <property type="evidence" value="ECO:0007669"/>
    <property type="project" value="TreeGrafter"/>
</dbReference>
<sequence length="160" mass="18740">MYTKKFEVRWSDLDANRHLANSAYQNFMSHTRMAFLIENGFGQKEMAVLNVGPVIFYEHIYYFREVFQGAPVTVGLEVTGMSEDSSFFEFRHNFYDTKGKNLAHCEMLGAWMNLKERKIMPLPEALIVLINNFPKSDDFRVLTKVDTRKHNKFPKDLEIS</sequence>
<dbReference type="AlphaFoldDB" id="A0A5S5CCJ4"/>
<evidence type="ECO:0000313" key="3">
    <source>
        <dbReference type="EMBL" id="TYP76222.1"/>
    </source>
</evidence>
<dbReference type="EMBL" id="VNHU01000002">
    <property type="protein sequence ID" value="TYP76222.1"/>
    <property type="molecule type" value="Genomic_DNA"/>
</dbReference>
<evidence type="ECO:0000256" key="2">
    <source>
        <dbReference type="ARBA" id="ARBA00022801"/>
    </source>
</evidence>
<dbReference type="PANTHER" id="PTHR31793:SF27">
    <property type="entry name" value="NOVEL THIOESTERASE SUPERFAMILY DOMAIN AND SAPOSIN A-TYPE DOMAIN CONTAINING PROTEIN (0610012H03RIK)"/>
    <property type="match status" value="1"/>
</dbReference>
<evidence type="ECO:0000313" key="4">
    <source>
        <dbReference type="Proteomes" id="UP000324376"/>
    </source>
</evidence>
<dbReference type="InterPro" id="IPR029069">
    <property type="entry name" value="HotDog_dom_sf"/>
</dbReference>
<keyword evidence="4" id="KW-1185">Reference proteome</keyword>
<organism evidence="3 4">
    <name type="scientific">Aquimarina intermedia</name>
    <dbReference type="NCBI Taxonomy" id="350814"/>
    <lineage>
        <taxon>Bacteria</taxon>
        <taxon>Pseudomonadati</taxon>
        <taxon>Bacteroidota</taxon>
        <taxon>Flavobacteriia</taxon>
        <taxon>Flavobacteriales</taxon>
        <taxon>Flavobacteriaceae</taxon>
        <taxon>Aquimarina</taxon>
    </lineage>
</organism>
<dbReference type="CDD" id="cd00586">
    <property type="entry name" value="4HBT"/>
    <property type="match status" value="1"/>
</dbReference>
<keyword evidence="2 3" id="KW-0378">Hydrolase</keyword>
<dbReference type="PANTHER" id="PTHR31793">
    <property type="entry name" value="4-HYDROXYBENZOYL-COA THIOESTERASE FAMILY MEMBER"/>
    <property type="match status" value="1"/>
</dbReference>
<evidence type="ECO:0000256" key="1">
    <source>
        <dbReference type="ARBA" id="ARBA00005953"/>
    </source>
</evidence>